<evidence type="ECO:0000256" key="1">
    <source>
        <dbReference type="SAM" id="MobiDB-lite"/>
    </source>
</evidence>
<sequence>MTETVRLQWLDGYGDSIEVAGSWNGWKPEPMKGSGAGKYFDIPGLEMGSVVIFKFLVDGGWATSVNYKVSRDGYENHQIMVSEDVVLKQEPPETLQQTNTEKIDDRDKDTDAKEENDRDEDTDVKEENSEMNGIVEDPGISREQPEPVLSSKPENETEEGGQCSVM</sequence>
<feature type="domain" description="AMP-activated protein kinase glycogen-binding" evidence="2">
    <location>
        <begin position="5"/>
        <end position="77"/>
    </location>
</feature>
<feature type="compositionally biased region" description="Basic and acidic residues" evidence="1">
    <location>
        <begin position="101"/>
        <end position="116"/>
    </location>
</feature>
<feature type="region of interest" description="Disordered" evidence="1">
    <location>
        <begin position="83"/>
        <end position="166"/>
    </location>
</feature>
<evidence type="ECO:0000313" key="3">
    <source>
        <dbReference type="EMBL" id="CAD9235584.1"/>
    </source>
</evidence>
<name>A0A7S1TG21_9RHOD</name>
<reference evidence="3" key="1">
    <citation type="submission" date="2021-01" db="EMBL/GenBank/DDBJ databases">
        <authorList>
            <person name="Corre E."/>
            <person name="Pelletier E."/>
            <person name="Niang G."/>
            <person name="Scheremetjew M."/>
            <person name="Finn R."/>
            <person name="Kale V."/>
            <person name="Holt S."/>
            <person name="Cochrane G."/>
            <person name="Meng A."/>
            <person name="Brown T."/>
            <person name="Cohen L."/>
        </authorList>
    </citation>
    <scope>NUCLEOTIDE SEQUENCE</scope>
    <source>
        <strain evidence="3">SAG 36.94</strain>
    </source>
</reference>
<dbReference type="InterPro" id="IPR014756">
    <property type="entry name" value="Ig_E-set"/>
</dbReference>
<accession>A0A7S1TG21</accession>
<dbReference type="AlphaFoldDB" id="A0A7S1TG21"/>
<dbReference type="InterPro" id="IPR032640">
    <property type="entry name" value="AMPK1_CBM"/>
</dbReference>
<organism evidence="3">
    <name type="scientific">Compsopogon caeruleus</name>
    <dbReference type="NCBI Taxonomy" id="31354"/>
    <lineage>
        <taxon>Eukaryota</taxon>
        <taxon>Rhodophyta</taxon>
        <taxon>Compsopogonophyceae</taxon>
        <taxon>Compsopogonales</taxon>
        <taxon>Compsopogonaceae</taxon>
        <taxon>Compsopogon</taxon>
    </lineage>
</organism>
<dbReference type="SUPFAM" id="SSF81296">
    <property type="entry name" value="E set domains"/>
    <property type="match status" value="1"/>
</dbReference>
<proteinExistence type="predicted"/>
<gene>
    <name evidence="3" type="ORF">CCAE0312_LOCUS7675</name>
</gene>
<evidence type="ECO:0000259" key="2">
    <source>
        <dbReference type="Pfam" id="PF16561"/>
    </source>
</evidence>
<dbReference type="Pfam" id="PF16561">
    <property type="entry name" value="AMPK1_CBM"/>
    <property type="match status" value="1"/>
</dbReference>
<dbReference type="Gene3D" id="2.60.40.10">
    <property type="entry name" value="Immunoglobulins"/>
    <property type="match status" value="1"/>
</dbReference>
<protein>
    <recommendedName>
        <fullName evidence="2">AMP-activated protein kinase glycogen-binding domain-containing protein</fullName>
    </recommendedName>
</protein>
<dbReference type="EMBL" id="HBGH01013733">
    <property type="protein sequence ID" value="CAD9235584.1"/>
    <property type="molecule type" value="Transcribed_RNA"/>
</dbReference>
<dbReference type="InterPro" id="IPR013783">
    <property type="entry name" value="Ig-like_fold"/>
</dbReference>
<dbReference type="CDD" id="cd02859">
    <property type="entry name" value="E_set_AMPKbeta_like_N"/>
    <property type="match status" value="1"/>
</dbReference>